<evidence type="ECO:0000313" key="1">
    <source>
        <dbReference type="EMBL" id="GAA2528911.1"/>
    </source>
</evidence>
<reference evidence="1 2" key="1">
    <citation type="journal article" date="2019" name="Int. J. Syst. Evol. Microbiol.">
        <title>The Global Catalogue of Microorganisms (GCM) 10K type strain sequencing project: providing services to taxonomists for standard genome sequencing and annotation.</title>
        <authorList>
            <consortium name="The Broad Institute Genomics Platform"/>
            <consortium name="The Broad Institute Genome Sequencing Center for Infectious Disease"/>
            <person name="Wu L."/>
            <person name="Ma J."/>
        </authorList>
    </citation>
    <scope>NUCLEOTIDE SEQUENCE [LARGE SCALE GENOMIC DNA]</scope>
    <source>
        <strain evidence="1 2">JCM 3367</strain>
    </source>
</reference>
<dbReference type="Proteomes" id="UP001499978">
    <property type="component" value="Unassembled WGS sequence"/>
</dbReference>
<protein>
    <submittedName>
        <fullName evidence="1">Uncharacterized protein</fullName>
    </submittedName>
</protein>
<sequence>MAATRESVDTGTGTLDRETQATIVDGGKAPAGTVTVNPHTDGALSADVAYHRNPSAQVANGPEIRADCRK</sequence>
<proteinExistence type="predicted"/>
<organism evidence="1 2">
    <name type="scientific">Pilimelia columellifera subsp. columellifera</name>
    <dbReference type="NCBI Taxonomy" id="706583"/>
    <lineage>
        <taxon>Bacteria</taxon>
        <taxon>Bacillati</taxon>
        <taxon>Actinomycetota</taxon>
        <taxon>Actinomycetes</taxon>
        <taxon>Micromonosporales</taxon>
        <taxon>Micromonosporaceae</taxon>
        <taxon>Pilimelia</taxon>
    </lineage>
</organism>
<gene>
    <name evidence="1" type="ORF">GCM10010201_30090</name>
</gene>
<accession>A0ABN3NNP4</accession>
<comment type="caution">
    <text evidence="1">The sequence shown here is derived from an EMBL/GenBank/DDBJ whole genome shotgun (WGS) entry which is preliminary data.</text>
</comment>
<dbReference type="EMBL" id="BAAARY010000015">
    <property type="protein sequence ID" value="GAA2528911.1"/>
    <property type="molecule type" value="Genomic_DNA"/>
</dbReference>
<evidence type="ECO:0000313" key="2">
    <source>
        <dbReference type="Proteomes" id="UP001499978"/>
    </source>
</evidence>
<name>A0ABN3NNP4_9ACTN</name>
<keyword evidence="2" id="KW-1185">Reference proteome</keyword>